<keyword evidence="1" id="KW-0812">Transmembrane</keyword>
<evidence type="ECO:0000256" key="1">
    <source>
        <dbReference type="SAM" id="Phobius"/>
    </source>
</evidence>
<keyword evidence="3" id="KW-1185">Reference proteome</keyword>
<proteinExistence type="predicted"/>
<dbReference type="InterPro" id="IPR003609">
    <property type="entry name" value="Pan_app"/>
</dbReference>
<protein>
    <submittedName>
        <fullName evidence="4">Apple domain-containing protein</fullName>
    </submittedName>
</protein>
<keyword evidence="1" id="KW-0472">Membrane</keyword>
<dbReference type="AlphaFoldDB" id="A0A915EJB3"/>
<evidence type="ECO:0000259" key="2">
    <source>
        <dbReference type="PROSITE" id="PS50948"/>
    </source>
</evidence>
<feature type="transmembrane region" description="Helical" evidence="1">
    <location>
        <begin position="45"/>
        <end position="63"/>
    </location>
</feature>
<dbReference type="WBParaSite" id="jg7312">
    <property type="protein sequence ID" value="jg7312"/>
    <property type="gene ID" value="jg7312"/>
</dbReference>
<dbReference type="Proteomes" id="UP000887574">
    <property type="component" value="Unplaced"/>
</dbReference>
<organism evidence="3 4">
    <name type="scientific">Ditylenchus dipsaci</name>
    <dbReference type="NCBI Taxonomy" id="166011"/>
    <lineage>
        <taxon>Eukaryota</taxon>
        <taxon>Metazoa</taxon>
        <taxon>Ecdysozoa</taxon>
        <taxon>Nematoda</taxon>
        <taxon>Chromadorea</taxon>
        <taxon>Rhabditida</taxon>
        <taxon>Tylenchina</taxon>
        <taxon>Tylenchomorpha</taxon>
        <taxon>Sphaerularioidea</taxon>
        <taxon>Anguinidae</taxon>
        <taxon>Anguininae</taxon>
        <taxon>Ditylenchus</taxon>
    </lineage>
</organism>
<evidence type="ECO:0000313" key="4">
    <source>
        <dbReference type="WBParaSite" id="jg7312"/>
    </source>
</evidence>
<keyword evidence="1" id="KW-1133">Transmembrane helix</keyword>
<sequence>MRHPTTQLYMQNIPSTSSYQPSLTTQRILQANCQSFLEQSRRKTLLPYHLLALLLLLIGLLPTKTLAEASARCYFFGPGTTIAGSDYRRDYGIERKACAETCKFDACCLAFEWSKTDGICTLKSRSLNGTVEPAADDTYFGLCLDYDDAERIASGIMNFKGLQLPQWHRSVETNAVLCVQLQCLLL</sequence>
<accession>A0A915EJB3</accession>
<feature type="domain" description="Apple" evidence="2">
    <location>
        <begin position="73"/>
        <end position="143"/>
    </location>
</feature>
<name>A0A915EJB3_9BILA</name>
<dbReference type="PROSITE" id="PS50948">
    <property type="entry name" value="PAN"/>
    <property type="match status" value="1"/>
</dbReference>
<reference evidence="4" key="1">
    <citation type="submission" date="2022-11" db="UniProtKB">
        <authorList>
            <consortium name="WormBaseParasite"/>
        </authorList>
    </citation>
    <scope>IDENTIFICATION</scope>
</reference>
<evidence type="ECO:0000313" key="3">
    <source>
        <dbReference type="Proteomes" id="UP000887574"/>
    </source>
</evidence>